<dbReference type="GeneID" id="106162661"/>
<dbReference type="PANTHER" id="PTHR46730:SF4">
    <property type="entry name" value="POLYCYSTIC KIDNEY DISEASE PROTEIN 1-LIKE 1"/>
    <property type="match status" value="1"/>
</dbReference>
<sequence>MSYPLLLGHAQETYNISVTNQYNASVDYTLSVLADASSTRYIHSNVREIHQSELYFDAGDIVSSVKSTHFFTGEEVLTSAVTKVYMPVQKLNLTCPSVATQNKPFFCKMTVQEGTNMAADVSVIGSGNRVTFQMPDTSIYTVGHMGGTAGSQTTHHSKIYILQNQIFKHEGLLKTVQYDAIATGTIIFQVYRPVCSSGSTFCMKSYNCIGSTAACQDQTDRWAITCASDQYFSFPGRTCRDRATNARIDWYFASDWNAMPVQTLELVGEYTHVISSTGLGFAVLDSSAIEVQPGDVFAFYMENTITIKHADSTVAEETYSDVGNNWGNRVPGEYQIPGSFSGSNTKHMVKAFVVRTVTTSFEYTFYNAGNVTLEAIVSNQDMLPGDQNYRAINDSVGIEVQAVIANLTFNFVSHVATNASVSFDIPAHPGSKVTYSWQFGDGHTEEVYQTRTMSHTYVSDGVYGITLFAWNDVSNMTTYGWISIQDTILDLVFEAGQVVTVQSYPTLVTWTIAYGTNVTYDIAFSDGNTYQLLHDAPPDIGVDGLHLGLSGALNHTFGDIGNYSVHLTASNAISSQSAMLYLPIQIPILDLYIEPPNPIPYDTEVTIVVTTTNGTNAVYESTFDGYPTRNLSMTLRTKTMTGVRQVPCTFTTAAPYAVTVYQNGSYPDVNETAAGGYYGGIMNETAAGGYGYTNVNESDDGYFYHNGTDGSYGYHNGTDGNYGYHNDSSAEGAAGGDYPGTTSIPMCDELYEYEVPDGHAIDGFVHIIPDDYYRTIGNYTLVVSGSNLVNFANASAVLWVDYLIENYTVEVEEFYITPGREINFTHAVYRASRFNLTADYADGFQHNLYRGVMLEPENIVLRHAWATADNYTVNLTMVNPVDNQTIQYEIIVQNAVEGLTLVTNSPVALYPNSVSVGLFEIHYDGVPLLGTDMFASYTFGDRSNITRYVIVNETTPHPTTHNYSVYGTYPITLNVSNYVSFMEFSTNLVVDQAILNMTIEPDPQFVQINTLCMVTVTVAWGTRLNLTWDFGDGTPTYTTDYKTNETNTEFHNYTTAGNFYITITAMNSVGTLIKTITDPIIIQFPVTGFMLTGRKQSLIEPPEWLVVVPFKFYHERAIPLPSNASYYIDYGDGTQSVTRPLPDHGDPALDDGDYEHMFSFDHGYSTGNVYTVTVVVFNLADNVTFTYDVDVFESITNLSKAVFAIEEDNNGTIILKAKGVGPGSIYYPLEKLVYLDVSMNRGSHVTYHWEFGDGFVQTVYNEPYIKYLYNEPGTYTIKLNASNPLNNVVIEKTIIVQRSCIDTEIWVEEPAPRNTTFNFQIYPGTIGSDACYFINFKDPMSDENYLAFLGNQAECEQTYPNSWALQPRRFVPYAASDLEAMRAPGQRLSLTFPHVFQTPGVWNVTMIAHNKVSRSESYWVSGVTRGG</sequence>
<feature type="domain" description="PKD" evidence="6">
    <location>
        <begin position="515"/>
        <end position="591"/>
    </location>
</feature>
<dbReference type="InterPro" id="IPR022409">
    <property type="entry name" value="PKD/Chitinase_dom"/>
</dbReference>
<dbReference type="InterPro" id="IPR035986">
    <property type="entry name" value="PKD_dom_sf"/>
</dbReference>
<reference evidence="8" key="1">
    <citation type="submission" date="2025-08" db="UniProtKB">
        <authorList>
            <consortium name="RefSeq"/>
        </authorList>
    </citation>
    <scope>IDENTIFICATION</scope>
    <source>
        <tissue evidence="8">Gonads</tissue>
    </source>
</reference>
<feature type="domain" description="PKD" evidence="6">
    <location>
        <begin position="930"/>
        <end position="990"/>
    </location>
</feature>
<dbReference type="InterPro" id="IPR013783">
    <property type="entry name" value="Ig-like_fold"/>
</dbReference>
<evidence type="ECO:0000256" key="3">
    <source>
        <dbReference type="ARBA" id="ARBA00022737"/>
    </source>
</evidence>
<dbReference type="Pfam" id="PF00801">
    <property type="entry name" value="PKD"/>
    <property type="match status" value="4"/>
</dbReference>
<evidence type="ECO:0000256" key="4">
    <source>
        <dbReference type="ARBA" id="ARBA00022989"/>
    </source>
</evidence>
<dbReference type="CDD" id="cd00146">
    <property type="entry name" value="PKD"/>
    <property type="match status" value="3"/>
</dbReference>
<protein>
    <submittedName>
        <fullName evidence="8">Polycystin-1</fullName>
    </submittedName>
</protein>
<feature type="domain" description="PKD" evidence="6">
    <location>
        <begin position="1021"/>
        <end position="1070"/>
    </location>
</feature>
<dbReference type="Proteomes" id="UP000085678">
    <property type="component" value="Unplaced"/>
</dbReference>
<gene>
    <name evidence="8" type="primary">LOC106162661</name>
</gene>
<feature type="domain" description="PKD" evidence="6">
    <location>
        <begin position="430"/>
        <end position="478"/>
    </location>
</feature>
<dbReference type="GO" id="GO:0006816">
    <property type="term" value="P:calcium ion transport"/>
    <property type="evidence" value="ECO:0007669"/>
    <property type="project" value="TreeGrafter"/>
</dbReference>
<dbReference type="GO" id="GO:0005261">
    <property type="term" value="F:monoatomic cation channel activity"/>
    <property type="evidence" value="ECO:0007669"/>
    <property type="project" value="TreeGrafter"/>
</dbReference>
<evidence type="ECO:0000313" key="8">
    <source>
        <dbReference type="RefSeq" id="XP_013395465.1"/>
    </source>
</evidence>
<proteinExistence type="predicted"/>
<dbReference type="OrthoDB" id="444119at2759"/>
<dbReference type="GO" id="GO:0005886">
    <property type="term" value="C:plasma membrane"/>
    <property type="evidence" value="ECO:0007669"/>
    <property type="project" value="TreeGrafter"/>
</dbReference>
<keyword evidence="4" id="KW-1133">Transmembrane helix</keyword>
<organism evidence="7 8">
    <name type="scientific">Lingula anatina</name>
    <name type="common">Brachiopod</name>
    <name type="synonym">Lingula unguis</name>
    <dbReference type="NCBI Taxonomy" id="7574"/>
    <lineage>
        <taxon>Eukaryota</taxon>
        <taxon>Metazoa</taxon>
        <taxon>Spiralia</taxon>
        <taxon>Lophotrochozoa</taxon>
        <taxon>Brachiopoda</taxon>
        <taxon>Linguliformea</taxon>
        <taxon>Lingulata</taxon>
        <taxon>Lingulida</taxon>
        <taxon>Linguloidea</taxon>
        <taxon>Lingulidae</taxon>
        <taxon>Lingula</taxon>
    </lineage>
</organism>
<evidence type="ECO:0000313" key="7">
    <source>
        <dbReference type="Proteomes" id="UP000085678"/>
    </source>
</evidence>
<dbReference type="PROSITE" id="PS50093">
    <property type="entry name" value="PKD"/>
    <property type="match status" value="5"/>
</dbReference>
<dbReference type="STRING" id="7574.A0A1S3IB21"/>
<dbReference type="SMART" id="SM00089">
    <property type="entry name" value="PKD"/>
    <property type="match status" value="5"/>
</dbReference>
<dbReference type="RefSeq" id="XP_013395465.1">
    <property type="nucleotide sequence ID" value="XM_013540011.1"/>
</dbReference>
<accession>A0A1S3IB21</accession>
<dbReference type="KEGG" id="lak:106162661"/>
<keyword evidence="2" id="KW-0812">Transmembrane</keyword>
<evidence type="ECO:0000256" key="5">
    <source>
        <dbReference type="ARBA" id="ARBA00023136"/>
    </source>
</evidence>
<evidence type="ECO:0000256" key="2">
    <source>
        <dbReference type="ARBA" id="ARBA00022692"/>
    </source>
</evidence>
<keyword evidence="3" id="KW-0677">Repeat</keyword>
<name>A0A1S3IB21_LINAN</name>
<dbReference type="SUPFAM" id="SSF49299">
    <property type="entry name" value="PKD domain"/>
    <property type="match status" value="4"/>
</dbReference>
<dbReference type="Gene3D" id="2.60.40.10">
    <property type="entry name" value="Immunoglobulins"/>
    <property type="match status" value="3"/>
</dbReference>
<dbReference type="PANTHER" id="PTHR46730">
    <property type="entry name" value="POLYCYSTIN-1"/>
    <property type="match status" value="1"/>
</dbReference>
<evidence type="ECO:0000256" key="1">
    <source>
        <dbReference type="ARBA" id="ARBA00004141"/>
    </source>
</evidence>
<dbReference type="InterPro" id="IPR000601">
    <property type="entry name" value="PKD_dom"/>
</dbReference>
<feature type="domain" description="PKD" evidence="6">
    <location>
        <begin position="1242"/>
        <end position="1297"/>
    </location>
</feature>
<dbReference type="InParanoid" id="A0A1S3IB21"/>
<evidence type="ECO:0000259" key="6">
    <source>
        <dbReference type="PROSITE" id="PS50093"/>
    </source>
</evidence>
<keyword evidence="7" id="KW-1185">Reference proteome</keyword>
<comment type="subcellular location">
    <subcellularLocation>
        <location evidence="1">Membrane</location>
        <topology evidence="1">Multi-pass membrane protein</topology>
    </subcellularLocation>
</comment>
<keyword evidence="5" id="KW-0472">Membrane</keyword>